<reference evidence="12" key="1">
    <citation type="submission" date="2025-08" db="UniProtKB">
        <authorList>
            <consortium name="RefSeq"/>
        </authorList>
    </citation>
    <scope>IDENTIFICATION</scope>
</reference>
<dbReference type="InterPro" id="IPR022100">
    <property type="entry name" value="WDHD1/CFT4_beta-prop_2nd"/>
</dbReference>
<evidence type="ECO:0000256" key="6">
    <source>
        <dbReference type="SAM" id="Coils"/>
    </source>
</evidence>
<accession>A0ABM4C0W5</accession>
<feature type="repeat" description="WD" evidence="5">
    <location>
        <begin position="219"/>
        <end position="260"/>
    </location>
</feature>
<dbReference type="RefSeq" id="XP_065655179.1">
    <property type="nucleotide sequence ID" value="XM_065799107.1"/>
</dbReference>
<dbReference type="Proteomes" id="UP001652625">
    <property type="component" value="Chromosome 06"/>
</dbReference>
<feature type="domain" description="WDHD1 first WD40" evidence="10">
    <location>
        <begin position="8"/>
        <end position="292"/>
    </location>
</feature>
<dbReference type="Gene3D" id="2.130.10.10">
    <property type="entry name" value="YVTN repeat-like/Quinoprotein amine dehydrogenase"/>
    <property type="match status" value="2"/>
</dbReference>
<keyword evidence="4" id="KW-0539">Nucleus</keyword>
<dbReference type="InterPro" id="IPR001680">
    <property type="entry name" value="WD40_rpt"/>
</dbReference>
<name>A0ABM4C0W5_HYDVU</name>
<dbReference type="SMART" id="SM00320">
    <property type="entry name" value="WD40"/>
    <property type="match status" value="4"/>
</dbReference>
<dbReference type="InterPro" id="IPR036910">
    <property type="entry name" value="HMG_box_dom_sf"/>
</dbReference>
<dbReference type="Pfam" id="PF12341">
    <property type="entry name" value="Mcl1_mid"/>
    <property type="match status" value="1"/>
</dbReference>
<feature type="region of interest" description="Disordered" evidence="7">
    <location>
        <begin position="830"/>
        <end position="853"/>
    </location>
</feature>
<dbReference type="InterPro" id="IPR036322">
    <property type="entry name" value="WD40_repeat_dom_sf"/>
</dbReference>
<evidence type="ECO:0000259" key="9">
    <source>
        <dbReference type="Pfam" id="PF20946"/>
    </source>
</evidence>
<evidence type="ECO:0000256" key="3">
    <source>
        <dbReference type="ARBA" id="ARBA00022737"/>
    </source>
</evidence>
<feature type="compositionally biased region" description="Basic and acidic residues" evidence="7">
    <location>
        <begin position="902"/>
        <end position="921"/>
    </location>
</feature>
<proteinExistence type="predicted"/>
<dbReference type="InterPro" id="IPR019775">
    <property type="entry name" value="WD40_repeat_CS"/>
</dbReference>
<dbReference type="PROSITE" id="PS50082">
    <property type="entry name" value="WD_REPEATS_2"/>
    <property type="match status" value="2"/>
</dbReference>
<dbReference type="PANTHER" id="PTHR19932:SF10">
    <property type="entry name" value="WD REPEAT AND HMG-BOX DNA-BINDING PROTEIN 1"/>
    <property type="match status" value="1"/>
</dbReference>
<dbReference type="GO" id="GO:0003677">
    <property type="term" value="F:DNA binding"/>
    <property type="evidence" value="ECO:0007669"/>
    <property type="project" value="UniProtKB-KW"/>
</dbReference>
<evidence type="ECO:0000256" key="5">
    <source>
        <dbReference type="PROSITE-ProRule" id="PRU00221"/>
    </source>
</evidence>
<dbReference type="Pfam" id="PF20946">
    <property type="entry name" value="Ctf4_C"/>
    <property type="match status" value="1"/>
</dbReference>
<dbReference type="InterPro" id="IPR048591">
    <property type="entry name" value="WDHD1/CFT4_hel"/>
</dbReference>
<dbReference type="PROSITE" id="PS00678">
    <property type="entry name" value="WD_REPEATS_1"/>
    <property type="match status" value="1"/>
</dbReference>
<feature type="domain" description="WDHD1/CFT4 second beta-propeller" evidence="8">
    <location>
        <begin position="417"/>
        <end position="699"/>
    </location>
</feature>
<evidence type="ECO:0000313" key="11">
    <source>
        <dbReference type="Proteomes" id="UP001652625"/>
    </source>
</evidence>
<sequence>MLSINDVRTAHSEGPTFAAYASLNNSIVTAGSDGDIRIYPGLYDEESASVSLGLKITCLAVQSDIIVIATDFHEVKCYKLPELEVLHNILLRFTSPINYVCISKNKEICAAASSDFTIKAANTDGTSQKTYSGHSAPVLSLCFTNNFESLISNSCDGTIRVWNVLDQMCTKVIDILPKSNSASQYLGVMAIYDKTLAVPIGNNIKLISTQTWKDDNLILNQHSEKVSCVSISTCGKYLASSSSNGELFTWNLLNKSIIKKYIHPQNKGITSLSWKEKKSEILFANVDGEFGFVEVLEKNVDNDEDVQNVQLFNDDKFEEDFSLKKAKKRINENDIEFEEDLLTSAKKRHRVNNLNNFLDDNDDSDTDDDDPNISLNLIKEGLLPKPSKEPIVNENDDSNSIVLPITEKEKKPVFHLPFQPSSTPPHLMHRFMVWNSIGIIRCHSEDEVSSIDVEFHNASTHYPLHIANVLNNTMGTLSNTVIVLAAEKDGDTPSKITCHHFSTWDSNKEWSLSLPLNESIQVIAANDSYVILATTQQYLRFFTISGIQTQVCHLPGSVVTMAVHDKQLLIVYNRAIGYSSCHCLGVLCMHFIKNNWKVYSDNPLNLRDHLSLVWLGFSTEGSPVYVDSSGDVFLWQRQNSLWVPVTNTRNQAKNKADNFWVIGVEEQEGKIRCILCKGANIPSTLPRPVPTFIPFQVPLCEMTSEKSIKESELLKTSLILSNVEWNNKLLNNPVGDFESTEKQQVALLMQLFALACKSDRDFRAVEICQLMPNIESIGLAIQYATKMRRMNLAQKLDDLARARASNNNEIEAEEENFFSDNDGLELEELDENDSSTELVVEKPTRLEQQSSYENDPCLDIQISNEQELSRDSKKILKKNIGDVRDNPFKVDKLTGTAVRGTHRFESIEKNPKSKSEEDAVLKKQPNNSGQRKIILPSKTKKDLASKTKENTKSEEFPKKKISGFQRFLEERQNGNQNDEDVLQSAMIDWKKLSADEKQKWNNSSAQIKIDDPKINDKEKEIRTNQIKNDGQEKEFKGQSKEILESKKLNTKENIESKKNLKQNGIASNNQPKKIVEKTGGRQVKKTDDKVKAKALMETKNIKPSTSSTATLKSFAFKKNDT</sequence>
<gene>
    <name evidence="12" type="primary">LOC100207576</name>
</gene>
<feature type="compositionally biased region" description="Basic and acidic residues" evidence="7">
    <location>
        <begin position="939"/>
        <end position="958"/>
    </location>
</feature>
<dbReference type="PANTHER" id="PTHR19932">
    <property type="entry name" value="WD REPEAT AND HMG-BOX DNA BINDING PROTEIN"/>
    <property type="match status" value="1"/>
</dbReference>
<evidence type="ECO:0000256" key="4">
    <source>
        <dbReference type="ARBA" id="ARBA00023242"/>
    </source>
</evidence>
<feature type="repeat" description="WD" evidence="5">
    <location>
        <begin position="131"/>
        <end position="164"/>
    </location>
</feature>
<evidence type="ECO:0000256" key="1">
    <source>
        <dbReference type="ARBA" id="ARBA00004123"/>
    </source>
</evidence>
<keyword evidence="3" id="KW-0677">Repeat</keyword>
<feature type="region of interest" description="Disordered" evidence="7">
    <location>
        <begin position="902"/>
        <end position="959"/>
    </location>
</feature>
<feature type="coiled-coil region" evidence="6">
    <location>
        <begin position="1014"/>
        <end position="1060"/>
    </location>
</feature>
<keyword evidence="2 5" id="KW-0853">WD repeat</keyword>
<dbReference type="GeneID" id="100207576"/>
<comment type="subcellular location">
    <subcellularLocation>
        <location evidence="1">Nucleus</location>
    </subcellularLocation>
</comment>
<evidence type="ECO:0000256" key="7">
    <source>
        <dbReference type="SAM" id="MobiDB-lite"/>
    </source>
</evidence>
<feature type="domain" description="WDHD1/CFT4 helical bundle" evidence="9">
    <location>
        <begin position="710"/>
        <end position="805"/>
    </location>
</feature>
<keyword evidence="6" id="KW-0175">Coiled coil</keyword>
<evidence type="ECO:0000259" key="8">
    <source>
        <dbReference type="Pfam" id="PF12341"/>
    </source>
</evidence>
<dbReference type="Pfam" id="PF24817">
    <property type="entry name" value="WD40_WDHD1_1st"/>
    <property type="match status" value="1"/>
</dbReference>
<evidence type="ECO:0000259" key="10">
    <source>
        <dbReference type="Pfam" id="PF24817"/>
    </source>
</evidence>
<organism evidence="11 12">
    <name type="scientific">Hydra vulgaris</name>
    <name type="common">Hydra</name>
    <name type="synonym">Hydra attenuata</name>
    <dbReference type="NCBI Taxonomy" id="6087"/>
    <lineage>
        <taxon>Eukaryota</taxon>
        <taxon>Metazoa</taxon>
        <taxon>Cnidaria</taxon>
        <taxon>Hydrozoa</taxon>
        <taxon>Hydroidolina</taxon>
        <taxon>Anthoathecata</taxon>
        <taxon>Aplanulata</taxon>
        <taxon>Hydridae</taxon>
        <taxon>Hydra</taxon>
    </lineage>
</organism>
<evidence type="ECO:0000313" key="12">
    <source>
        <dbReference type="RefSeq" id="XP_065655179.1"/>
    </source>
</evidence>
<dbReference type="InterPro" id="IPR057646">
    <property type="entry name" value="WD40_WDHD1_1st"/>
</dbReference>
<keyword evidence="12" id="KW-0238">DNA-binding</keyword>
<evidence type="ECO:0000256" key="2">
    <source>
        <dbReference type="ARBA" id="ARBA00022574"/>
    </source>
</evidence>
<dbReference type="PROSITE" id="PS50294">
    <property type="entry name" value="WD_REPEATS_REGION"/>
    <property type="match status" value="2"/>
</dbReference>
<dbReference type="SUPFAM" id="SSF50978">
    <property type="entry name" value="WD40 repeat-like"/>
    <property type="match status" value="1"/>
</dbReference>
<keyword evidence="11" id="KW-1185">Reference proteome</keyword>
<dbReference type="InterPro" id="IPR015943">
    <property type="entry name" value="WD40/YVTN_repeat-like_dom_sf"/>
</dbReference>
<dbReference type="SUPFAM" id="SSF47095">
    <property type="entry name" value="HMG-box"/>
    <property type="match status" value="1"/>
</dbReference>
<protein>
    <submittedName>
        <fullName evidence="12">WD repeat and HMG-box DNA-binding protein 1 isoform X3</fullName>
    </submittedName>
</protein>
<dbReference type="SUPFAM" id="SSF82171">
    <property type="entry name" value="DPP6 N-terminal domain-like"/>
    <property type="match status" value="1"/>
</dbReference>